<feature type="binding site" evidence="7">
    <location>
        <position position="115"/>
    </location>
    <ligand>
        <name>tRNA</name>
        <dbReference type="ChEBI" id="CHEBI:17843"/>
    </ligand>
</feature>
<dbReference type="SUPFAM" id="SSF53178">
    <property type="entry name" value="Peptidyl-tRNA hydrolase-like"/>
    <property type="match status" value="1"/>
</dbReference>
<evidence type="ECO:0000256" key="3">
    <source>
        <dbReference type="ARBA" id="ARBA00022801"/>
    </source>
</evidence>
<comment type="function">
    <text evidence="7">Catalyzes the release of premature peptidyl moieties from peptidyl-tRNA molecules trapped in stalled 50S ribosomal subunits, and thus maintains levels of free tRNAs and 50S ribosomes.</text>
</comment>
<comment type="subunit">
    <text evidence="7">Monomer.</text>
</comment>
<dbReference type="InterPro" id="IPR036416">
    <property type="entry name" value="Pept_tRNA_hydro_sf"/>
</dbReference>
<dbReference type="OrthoDB" id="9800507at2"/>
<feature type="binding site" evidence="7">
    <location>
        <position position="69"/>
    </location>
    <ligand>
        <name>tRNA</name>
        <dbReference type="ChEBI" id="CHEBI:17843"/>
    </ligand>
</feature>
<dbReference type="EMBL" id="CP040946">
    <property type="protein sequence ID" value="QDC43609.1"/>
    <property type="molecule type" value="Genomic_DNA"/>
</dbReference>
<evidence type="ECO:0000256" key="4">
    <source>
        <dbReference type="ARBA" id="ARBA00022884"/>
    </source>
</evidence>
<feature type="binding site" evidence="7">
    <location>
        <position position="17"/>
    </location>
    <ligand>
        <name>tRNA</name>
        <dbReference type="ChEBI" id="CHEBI:17843"/>
    </ligand>
</feature>
<dbReference type="PANTHER" id="PTHR17224">
    <property type="entry name" value="PEPTIDYL-TRNA HYDROLASE"/>
    <property type="match status" value="1"/>
</dbReference>
<keyword evidence="3 7" id="KW-0378">Hydrolase</keyword>
<dbReference type="GO" id="GO:0072344">
    <property type="term" value="P:rescue of stalled ribosome"/>
    <property type="evidence" value="ECO:0007669"/>
    <property type="project" value="UniProtKB-UniRule"/>
</dbReference>
<dbReference type="GO" id="GO:0004045">
    <property type="term" value="F:peptidyl-tRNA hydrolase activity"/>
    <property type="evidence" value="ECO:0007669"/>
    <property type="project" value="UniProtKB-UniRule"/>
</dbReference>
<comment type="similarity">
    <text evidence="5 7 9">Belongs to the PTH family.</text>
</comment>
<organism evidence="10 11">
    <name type="scientific">Methylophilus medardicus</name>
    <dbReference type="NCBI Taxonomy" id="2588534"/>
    <lineage>
        <taxon>Bacteria</taxon>
        <taxon>Pseudomonadati</taxon>
        <taxon>Pseudomonadota</taxon>
        <taxon>Betaproteobacteria</taxon>
        <taxon>Nitrosomonadales</taxon>
        <taxon>Methylophilaceae</taxon>
        <taxon>Methylophilus</taxon>
    </lineage>
</organism>
<evidence type="ECO:0000256" key="7">
    <source>
        <dbReference type="HAMAP-Rule" id="MF_00083"/>
    </source>
</evidence>
<dbReference type="CDD" id="cd00462">
    <property type="entry name" value="PTH"/>
    <property type="match status" value="1"/>
</dbReference>
<keyword evidence="4 7" id="KW-0694">RNA-binding</keyword>
<dbReference type="FunFam" id="3.40.50.1470:FF:000001">
    <property type="entry name" value="Peptidyl-tRNA hydrolase"/>
    <property type="match status" value="1"/>
</dbReference>
<evidence type="ECO:0000256" key="6">
    <source>
        <dbReference type="ARBA" id="ARBA00050038"/>
    </source>
</evidence>
<evidence type="ECO:0000313" key="10">
    <source>
        <dbReference type="EMBL" id="QDC43609.1"/>
    </source>
</evidence>
<dbReference type="NCBIfam" id="TIGR00447">
    <property type="entry name" value="pth"/>
    <property type="match status" value="1"/>
</dbReference>
<evidence type="ECO:0000256" key="2">
    <source>
        <dbReference type="ARBA" id="ARBA00022555"/>
    </source>
</evidence>
<comment type="catalytic activity">
    <reaction evidence="7 8">
        <text>an N-acyl-L-alpha-aminoacyl-tRNA + H2O = an N-acyl-L-amino acid + a tRNA + H(+)</text>
        <dbReference type="Rhea" id="RHEA:54448"/>
        <dbReference type="Rhea" id="RHEA-COMP:10123"/>
        <dbReference type="Rhea" id="RHEA-COMP:13883"/>
        <dbReference type="ChEBI" id="CHEBI:15377"/>
        <dbReference type="ChEBI" id="CHEBI:15378"/>
        <dbReference type="ChEBI" id="CHEBI:59874"/>
        <dbReference type="ChEBI" id="CHEBI:78442"/>
        <dbReference type="ChEBI" id="CHEBI:138191"/>
        <dbReference type="EC" id="3.1.1.29"/>
    </reaction>
</comment>
<dbReference type="InterPro" id="IPR001328">
    <property type="entry name" value="Pept_tRNA_hydro"/>
</dbReference>
<dbReference type="KEGG" id="mmec:FIU01_03110"/>
<feature type="site" description="Stabilizes the basic form of H active site to accept a proton" evidence="7">
    <location>
        <position position="94"/>
    </location>
</feature>
<dbReference type="Proteomes" id="UP000311008">
    <property type="component" value="Chromosome"/>
</dbReference>
<dbReference type="EC" id="3.1.1.29" evidence="1 7"/>
<dbReference type="PROSITE" id="PS01196">
    <property type="entry name" value="PEPT_TRNA_HYDROL_2"/>
    <property type="match status" value="1"/>
</dbReference>
<evidence type="ECO:0000256" key="8">
    <source>
        <dbReference type="RuleBase" id="RU000673"/>
    </source>
</evidence>
<protein>
    <recommendedName>
        <fullName evidence="6 7">Peptidyl-tRNA hydrolase</fullName>
        <shortName evidence="7">Pth</shortName>
        <ecNumber evidence="1 7">3.1.1.29</ecNumber>
    </recommendedName>
</protein>
<evidence type="ECO:0000256" key="9">
    <source>
        <dbReference type="RuleBase" id="RU004320"/>
    </source>
</evidence>
<keyword evidence="7" id="KW-0963">Cytoplasm</keyword>
<dbReference type="RefSeq" id="WP_140002872.1">
    <property type="nucleotide sequence ID" value="NZ_CP040946.1"/>
</dbReference>
<dbReference type="PROSITE" id="PS01195">
    <property type="entry name" value="PEPT_TRNA_HYDROL_1"/>
    <property type="match status" value="1"/>
</dbReference>
<feature type="site" description="Discriminates between blocked and unblocked aminoacyl-tRNA" evidence="7">
    <location>
        <position position="12"/>
    </location>
</feature>
<dbReference type="Pfam" id="PF01195">
    <property type="entry name" value="Pept_tRNA_hydro"/>
    <property type="match status" value="1"/>
</dbReference>
<dbReference type="GO" id="GO:0000049">
    <property type="term" value="F:tRNA binding"/>
    <property type="evidence" value="ECO:0007669"/>
    <property type="project" value="UniProtKB-UniRule"/>
</dbReference>
<accession>A0A5B8CQY4</accession>
<feature type="binding site" evidence="7">
    <location>
        <position position="67"/>
    </location>
    <ligand>
        <name>tRNA</name>
        <dbReference type="ChEBI" id="CHEBI:17843"/>
    </ligand>
</feature>
<dbReference type="GO" id="GO:0006515">
    <property type="term" value="P:protein quality control for misfolded or incompletely synthesized proteins"/>
    <property type="evidence" value="ECO:0007669"/>
    <property type="project" value="UniProtKB-UniRule"/>
</dbReference>
<gene>
    <name evidence="7" type="primary">pth</name>
    <name evidence="10" type="ORF">FIU01_03110</name>
</gene>
<feature type="active site" description="Proton acceptor" evidence="7">
    <location>
        <position position="22"/>
    </location>
</feature>
<comment type="subcellular location">
    <subcellularLocation>
        <location evidence="7">Cytoplasm</location>
    </subcellularLocation>
</comment>
<proteinExistence type="inferred from homology"/>
<dbReference type="InterPro" id="IPR018171">
    <property type="entry name" value="Pept_tRNA_hydro_CS"/>
</dbReference>
<evidence type="ECO:0000256" key="1">
    <source>
        <dbReference type="ARBA" id="ARBA00013260"/>
    </source>
</evidence>
<dbReference type="Gene3D" id="3.40.50.1470">
    <property type="entry name" value="Peptidyl-tRNA hydrolase"/>
    <property type="match status" value="1"/>
</dbReference>
<dbReference type="AlphaFoldDB" id="A0A5B8CQY4"/>
<dbReference type="HAMAP" id="MF_00083">
    <property type="entry name" value="Pept_tRNA_hydro_bact"/>
    <property type="match status" value="1"/>
</dbReference>
<keyword evidence="11" id="KW-1185">Reference proteome</keyword>
<keyword evidence="2 7" id="KW-0820">tRNA-binding</keyword>
<dbReference type="PANTHER" id="PTHR17224:SF1">
    <property type="entry name" value="PEPTIDYL-TRNA HYDROLASE"/>
    <property type="match status" value="1"/>
</dbReference>
<comment type="function">
    <text evidence="7">Hydrolyzes ribosome-free peptidyl-tRNAs (with 1 or more amino acids incorporated), which drop off the ribosome during protein synthesis, or as a result of ribosome stalling.</text>
</comment>
<name>A0A5B8CQY4_9PROT</name>
<evidence type="ECO:0000256" key="5">
    <source>
        <dbReference type="ARBA" id="ARBA00038063"/>
    </source>
</evidence>
<evidence type="ECO:0000313" key="11">
    <source>
        <dbReference type="Proteomes" id="UP000311008"/>
    </source>
</evidence>
<sequence>MTGIKLIVGLGNPGDKYTMTRHNAGFWFVDLLAQQSSSRLASDPKWFGIAGKWQPHSDRWLLKPSTFMNASGKSVAALAHYYKITPAEILVVHDELDIPPGQAKLKFGGGHGGHNGLRDIHAALGTADYWRLRIGIGHPGNKAEVVNFVLKAAGKEEQHALDDSLIKASTICDLLAQGQFEKAMLQLHSK</sequence>
<reference evidence="11" key="1">
    <citation type="journal article" date="2019" name="ISME J.">
        <title>Evolution in action: habitat transition from sediment to the pelagial leads to genome streamlining in Methylophilaceae.</title>
        <authorList>
            <person name="Salcher M."/>
            <person name="Schaefle D."/>
            <person name="Kaspar M."/>
            <person name="Neuenschwander S.M."/>
            <person name="Ghai R."/>
        </authorList>
    </citation>
    <scope>NUCLEOTIDE SEQUENCE [LARGE SCALE GENOMIC DNA]</scope>
    <source>
        <strain evidence="11">MMS-M-51</strain>
    </source>
</reference>
<dbReference type="GO" id="GO:0005737">
    <property type="term" value="C:cytoplasm"/>
    <property type="evidence" value="ECO:0007669"/>
    <property type="project" value="UniProtKB-SubCell"/>
</dbReference>